<dbReference type="GO" id="GO:0030170">
    <property type="term" value="F:pyridoxal phosphate binding"/>
    <property type="evidence" value="ECO:0007669"/>
    <property type="project" value="UniProtKB-UniRule"/>
</dbReference>
<dbReference type="NCBIfam" id="TIGR01141">
    <property type="entry name" value="hisC"/>
    <property type="match status" value="1"/>
</dbReference>
<dbReference type="AlphaFoldDB" id="A0A917G8Z3"/>
<dbReference type="InterPro" id="IPR001917">
    <property type="entry name" value="Aminotrans_II_pyridoxalP_BS"/>
</dbReference>
<evidence type="ECO:0000256" key="5">
    <source>
        <dbReference type="ARBA" id="ARBA00022898"/>
    </source>
</evidence>
<dbReference type="SUPFAM" id="SSF53383">
    <property type="entry name" value="PLP-dependent transferases"/>
    <property type="match status" value="1"/>
</dbReference>
<feature type="domain" description="Aminotransferase class I/classII large" evidence="7">
    <location>
        <begin position="27"/>
        <end position="342"/>
    </location>
</feature>
<dbReference type="Pfam" id="PF00155">
    <property type="entry name" value="Aminotran_1_2"/>
    <property type="match status" value="1"/>
</dbReference>
<dbReference type="EC" id="2.6.1.57" evidence="6"/>
<evidence type="ECO:0000313" key="8">
    <source>
        <dbReference type="EMBL" id="GGG29614.1"/>
    </source>
</evidence>
<dbReference type="PANTHER" id="PTHR43643:SF3">
    <property type="entry name" value="HISTIDINOL-PHOSPHATE AMINOTRANSFERASE"/>
    <property type="match status" value="1"/>
</dbReference>
<dbReference type="InterPro" id="IPR015421">
    <property type="entry name" value="PyrdxlP-dep_Trfase_major"/>
</dbReference>
<dbReference type="GO" id="GO:0000105">
    <property type="term" value="P:L-histidine biosynthetic process"/>
    <property type="evidence" value="ECO:0007669"/>
    <property type="project" value="InterPro"/>
</dbReference>
<evidence type="ECO:0000256" key="4">
    <source>
        <dbReference type="ARBA" id="ARBA00022679"/>
    </source>
</evidence>
<comment type="catalytic activity">
    <reaction evidence="6">
        <text>an aromatic L-alpha-amino acid + 2-oxoglutarate = an aromatic oxo-acid + L-glutamate</text>
        <dbReference type="Rhea" id="RHEA:17533"/>
        <dbReference type="ChEBI" id="CHEBI:16810"/>
        <dbReference type="ChEBI" id="CHEBI:29985"/>
        <dbReference type="ChEBI" id="CHEBI:73309"/>
        <dbReference type="ChEBI" id="CHEBI:84824"/>
        <dbReference type="EC" id="2.6.1.57"/>
    </reaction>
</comment>
<feature type="modified residue" description="N6-(pyridoxal phosphate)lysine" evidence="6">
    <location>
        <position position="216"/>
    </location>
</feature>
<keyword evidence="9" id="KW-1185">Reference proteome</keyword>
<protein>
    <recommendedName>
        <fullName evidence="6">Aromatic amino acid aminotransferase</fullName>
        <shortName evidence="6">ArAT</shortName>
        <ecNumber evidence="6">2.6.1.57</ecNumber>
    </recommendedName>
</protein>
<dbReference type="NCBIfam" id="NF002878">
    <property type="entry name" value="PRK03321.1"/>
    <property type="match status" value="1"/>
</dbReference>
<dbReference type="PROSITE" id="PS00599">
    <property type="entry name" value="AA_TRANSFER_CLASS_2"/>
    <property type="match status" value="1"/>
</dbReference>
<dbReference type="InterPro" id="IPR024892">
    <property type="entry name" value="ArAT"/>
</dbReference>
<dbReference type="Gene3D" id="3.90.1150.10">
    <property type="entry name" value="Aspartate Aminotransferase, domain 1"/>
    <property type="match status" value="1"/>
</dbReference>
<evidence type="ECO:0000256" key="1">
    <source>
        <dbReference type="ARBA" id="ARBA00001933"/>
    </source>
</evidence>
<dbReference type="Gene3D" id="3.40.640.10">
    <property type="entry name" value="Type I PLP-dependent aspartate aminotransferase-like (Major domain)"/>
    <property type="match status" value="1"/>
</dbReference>
<keyword evidence="3 6" id="KW-0032">Aminotransferase</keyword>
<dbReference type="InterPro" id="IPR004839">
    <property type="entry name" value="Aminotransferase_I/II_large"/>
</dbReference>
<comment type="cofactor">
    <cofactor evidence="1 6">
        <name>pyridoxal 5'-phosphate</name>
        <dbReference type="ChEBI" id="CHEBI:597326"/>
    </cofactor>
</comment>
<gene>
    <name evidence="6 8" type="primary">pat</name>
    <name evidence="8" type="ORF">GCM10007304_49320</name>
</gene>
<comment type="subunit">
    <text evidence="2 6">Homodimer.</text>
</comment>
<keyword evidence="5 6" id="KW-0663">Pyridoxal phosphate</keyword>
<sequence>MVVTARTRPDLDSIPGYVPGRNFPGAIKLASNETTAGPLPSVHEAIATAAATLNRYPDNQSTALVEALADFLDVRPENVVAGNGSVALCQELVQITCSAGDEVVFAWRSFEAYPIVSLVAGATAVRVPLADGFVHDLDAMLAAITDRTRLVFLCNPNNPTGTAVSRAAVEKFLDAVPSHVLVVLDEAYFEYNRGDVDGVELGRTRPNVIVLRTFSKAYGLAGLRVGYGVGAPSVIAALQKVHIAFSVSAVAQAAAIASLAASDELLARTDSVIAERERVRDELRSLGFEVPESSANFVWLPLGAATPEFSSASAESGVLVRAYGDEGVRVSIGDPHENDAFLAFASKKA</sequence>
<dbReference type="InterPro" id="IPR015424">
    <property type="entry name" value="PyrdxlP-dep_Trfase"/>
</dbReference>
<dbReference type="InterPro" id="IPR015422">
    <property type="entry name" value="PyrdxlP-dep_Trfase_small"/>
</dbReference>
<dbReference type="HAMAP" id="MF_01513">
    <property type="entry name" value="Phe_aminotrans_2"/>
    <property type="match status" value="1"/>
</dbReference>
<comment type="function">
    <text evidence="6">Aminotransferase that catalyzes the conversion of aromatic amino acids and 2-oxoglutarate into corresponding aromatic oxo acids and L-glutamate.</text>
</comment>
<dbReference type="PANTHER" id="PTHR43643">
    <property type="entry name" value="HISTIDINOL-PHOSPHATE AMINOTRANSFERASE 2"/>
    <property type="match status" value="1"/>
</dbReference>
<proteinExistence type="inferred from homology"/>
<evidence type="ECO:0000256" key="6">
    <source>
        <dbReference type="HAMAP-Rule" id="MF_01513"/>
    </source>
</evidence>
<dbReference type="Proteomes" id="UP000654257">
    <property type="component" value="Unassembled WGS sequence"/>
</dbReference>
<evidence type="ECO:0000259" key="7">
    <source>
        <dbReference type="Pfam" id="PF00155"/>
    </source>
</evidence>
<comment type="similarity">
    <text evidence="6">Belongs to the class-II pyridoxal-phosphate-dependent aminotransferase family.</text>
</comment>
<comment type="caution">
    <text evidence="8">The sequence shown here is derived from an EMBL/GenBank/DDBJ whole genome shotgun (WGS) entry which is preliminary data.</text>
</comment>
<dbReference type="GO" id="GO:0004400">
    <property type="term" value="F:histidinol-phosphate transaminase activity"/>
    <property type="evidence" value="ECO:0007669"/>
    <property type="project" value="InterPro"/>
</dbReference>
<accession>A0A917G8Z3</accession>
<dbReference type="EMBL" id="BMCU01000010">
    <property type="protein sequence ID" value="GGG29614.1"/>
    <property type="molecule type" value="Genomic_DNA"/>
</dbReference>
<keyword evidence="4 6" id="KW-0808">Transferase</keyword>
<reference evidence="8" key="2">
    <citation type="submission" date="2020-09" db="EMBL/GenBank/DDBJ databases">
        <authorList>
            <person name="Sun Q."/>
            <person name="Sedlacek I."/>
        </authorList>
    </citation>
    <scope>NUCLEOTIDE SEQUENCE</scope>
    <source>
        <strain evidence="8">CCM 7905</strain>
    </source>
</reference>
<dbReference type="InterPro" id="IPR050106">
    <property type="entry name" value="HistidinolP_aminotransfase"/>
</dbReference>
<dbReference type="CDD" id="cd00609">
    <property type="entry name" value="AAT_like"/>
    <property type="match status" value="1"/>
</dbReference>
<name>A0A917G8Z3_9NOCA</name>
<evidence type="ECO:0000256" key="2">
    <source>
        <dbReference type="ARBA" id="ARBA00011738"/>
    </source>
</evidence>
<reference evidence="8" key="1">
    <citation type="journal article" date="2014" name="Int. J. Syst. Evol. Microbiol.">
        <title>Complete genome sequence of Corynebacterium casei LMG S-19264T (=DSM 44701T), isolated from a smear-ripened cheese.</title>
        <authorList>
            <consortium name="US DOE Joint Genome Institute (JGI-PGF)"/>
            <person name="Walter F."/>
            <person name="Albersmeier A."/>
            <person name="Kalinowski J."/>
            <person name="Ruckert C."/>
        </authorList>
    </citation>
    <scope>NUCLEOTIDE SEQUENCE</scope>
    <source>
        <strain evidence="8">CCM 7905</strain>
    </source>
</reference>
<dbReference type="HAMAP" id="MF_01023">
    <property type="entry name" value="HisC_aminotrans_2"/>
    <property type="match status" value="1"/>
</dbReference>
<evidence type="ECO:0000313" key="9">
    <source>
        <dbReference type="Proteomes" id="UP000654257"/>
    </source>
</evidence>
<organism evidence="8 9">
    <name type="scientific">Rhodococcoides trifolii</name>
    <dbReference type="NCBI Taxonomy" id="908250"/>
    <lineage>
        <taxon>Bacteria</taxon>
        <taxon>Bacillati</taxon>
        <taxon>Actinomycetota</taxon>
        <taxon>Actinomycetes</taxon>
        <taxon>Mycobacteriales</taxon>
        <taxon>Nocardiaceae</taxon>
        <taxon>Rhodococcoides</taxon>
    </lineage>
</organism>
<evidence type="ECO:0000256" key="3">
    <source>
        <dbReference type="ARBA" id="ARBA00022576"/>
    </source>
</evidence>
<dbReference type="GO" id="GO:0008793">
    <property type="term" value="F:aromatic-amino-acid transaminase activity"/>
    <property type="evidence" value="ECO:0007669"/>
    <property type="project" value="UniProtKB-UniRule"/>
</dbReference>
<dbReference type="InterPro" id="IPR005861">
    <property type="entry name" value="HisP_aminotrans"/>
</dbReference>